<dbReference type="InterPro" id="IPR036759">
    <property type="entry name" value="TPK_catalytic_sf"/>
</dbReference>
<dbReference type="EMBL" id="JAFNEN010000175">
    <property type="protein sequence ID" value="KAG8190722.1"/>
    <property type="molecule type" value="Genomic_DNA"/>
</dbReference>
<dbReference type="PIRSF" id="PIRSF031057">
    <property type="entry name" value="Thiamin_pyrophosphokinase"/>
    <property type="match status" value="1"/>
</dbReference>
<comment type="catalytic activity">
    <reaction evidence="7">
        <text>thiamine + ATP = thiamine diphosphate + AMP + H(+)</text>
        <dbReference type="Rhea" id="RHEA:11576"/>
        <dbReference type="ChEBI" id="CHEBI:15378"/>
        <dbReference type="ChEBI" id="CHEBI:18385"/>
        <dbReference type="ChEBI" id="CHEBI:30616"/>
        <dbReference type="ChEBI" id="CHEBI:58937"/>
        <dbReference type="ChEBI" id="CHEBI:456215"/>
    </reaction>
</comment>
<comment type="pathway">
    <text evidence="1 7">Cofactor biosynthesis; thiamine diphosphate biosynthesis; thiamine diphosphate from thiamine: step 1/1.</text>
</comment>
<dbReference type="InterPro" id="IPR036371">
    <property type="entry name" value="TPK_B1-bd_sf"/>
</dbReference>
<dbReference type="SUPFAM" id="SSF63999">
    <property type="entry name" value="Thiamin pyrophosphokinase, catalytic domain"/>
    <property type="match status" value="1"/>
</dbReference>
<dbReference type="FunFam" id="2.60.120.320:FF:000001">
    <property type="entry name" value="Thiamine pyrophosphokinase"/>
    <property type="match status" value="1"/>
</dbReference>
<dbReference type="Proteomes" id="UP000827092">
    <property type="component" value="Unassembled WGS sequence"/>
</dbReference>
<dbReference type="EC" id="2.7.6.2" evidence="7"/>
<evidence type="ECO:0000256" key="7">
    <source>
        <dbReference type="PIRNR" id="PIRNR031057"/>
    </source>
</evidence>
<dbReference type="InterPro" id="IPR007371">
    <property type="entry name" value="TPK_catalytic"/>
</dbReference>
<evidence type="ECO:0000256" key="4">
    <source>
        <dbReference type="ARBA" id="ARBA00022741"/>
    </source>
</evidence>
<dbReference type="Pfam" id="PF04263">
    <property type="entry name" value="TPK_catalytic"/>
    <property type="match status" value="1"/>
</dbReference>
<sequence>MNNSDALDAMEWFPHRILSGEDHYALLILNQPINEEIELFVKRNWTSSPLHIAVDGGANQLKKLSDNVLEKCYIPEIICGDFDSATSEVLDFFKGKGTKVVHTPDQDETDFTKALRVTKEYVIENALQVSSILAIVRNGDRVDHMIGNLNTLFLARDIVSVPVFILGYNSLTWLLSPGHHKIHISQDMLDSHVGLIPLGKECEDVSTTGLQWNLDHSKMKFGGLISTCNKFDGSEIVTVTTDTTLIWTMEVKLTE</sequence>
<dbReference type="PANTHER" id="PTHR13622">
    <property type="entry name" value="THIAMIN PYROPHOSPHOKINASE"/>
    <property type="match status" value="1"/>
</dbReference>
<gene>
    <name evidence="9" type="ORF">JTE90_024857</name>
</gene>
<evidence type="ECO:0000313" key="9">
    <source>
        <dbReference type="EMBL" id="KAG8190722.1"/>
    </source>
</evidence>
<organism evidence="9 10">
    <name type="scientific">Oedothorax gibbosus</name>
    <dbReference type="NCBI Taxonomy" id="931172"/>
    <lineage>
        <taxon>Eukaryota</taxon>
        <taxon>Metazoa</taxon>
        <taxon>Ecdysozoa</taxon>
        <taxon>Arthropoda</taxon>
        <taxon>Chelicerata</taxon>
        <taxon>Arachnida</taxon>
        <taxon>Araneae</taxon>
        <taxon>Araneomorphae</taxon>
        <taxon>Entelegynae</taxon>
        <taxon>Araneoidea</taxon>
        <taxon>Linyphiidae</taxon>
        <taxon>Erigoninae</taxon>
        <taxon>Oedothorax</taxon>
    </lineage>
</organism>
<keyword evidence="5 7" id="KW-0418">Kinase</keyword>
<dbReference type="GO" id="GO:0006772">
    <property type="term" value="P:thiamine metabolic process"/>
    <property type="evidence" value="ECO:0007669"/>
    <property type="project" value="InterPro"/>
</dbReference>
<dbReference type="SUPFAM" id="SSF63862">
    <property type="entry name" value="Thiamin pyrophosphokinase, substrate-binding domain"/>
    <property type="match status" value="1"/>
</dbReference>
<comment type="caution">
    <text evidence="9">The sequence shown here is derived from an EMBL/GenBank/DDBJ whole genome shotgun (WGS) entry which is preliminary data.</text>
</comment>
<evidence type="ECO:0000256" key="1">
    <source>
        <dbReference type="ARBA" id="ARBA00005078"/>
    </source>
</evidence>
<protein>
    <recommendedName>
        <fullName evidence="7">Thiamine pyrophosphokinase</fullName>
        <ecNumber evidence="7">2.7.6.2</ecNumber>
    </recommendedName>
</protein>
<evidence type="ECO:0000256" key="6">
    <source>
        <dbReference type="ARBA" id="ARBA00022840"/>
    </source>
</evidence>
<dbReference type="Gene3D" id="2.60.120.320">
    <property type="entry name" value="Thiamin pyrophosphokinase, thiamin-binding domain"/>
    <property type="match status" value="1"/>
</dbReference>
<proteinExistence type="inferred from homology"/>
<dbReference type="AlphaFoldDB" id="A0AAV6V1S6"/>
<accession>A0AAV6V1S6</accession>
<dbReference type="GO" id="GO:0005524">
    <property type="term" value="F:ATP binding"/>
    <property type="evidence" value="ECO:0007669"/>
    <property type="project" value="UniProtKB-UniRule"/>
</dbReference>
<dbReference type="InterPro" id="IPR007373">
    <property type="entry name" value="Thiamin_PyroPKinase_B1-bd"/>
</dbReference>
<keyword evidence="3 7" id="KW-0808">Transferase</keyword>
<dbReference type="InterPro" id="IPR006282">
    <property type="entry name" value="Thi_PPkinase"/>
</dbReference>
<dbReference type="CDD" id="cd07995">
    <property type="entry name" value="TPK"/>
    <property type="match status" value="1"/>
</dbReference>
<dbReference type="SMART" id="SM00983">
    <property type="entry name" value="TPK_B1_binding"/>
    <property type="match status" value="1"/>
</dbReference>
<evidence type="ECO:0000313" key="10">
    <source>
        <dbReference type="Proteomes" id="UP000827092"/>
    </source>
</evidence>
<keyword evidence="6 7" id="KW-0067">ATP-binding</keyword>
<name>A0AAV6V1S6_9ARAC</name>
<dbReference type="GO" id="GO:0016301">
    <property type="term" value="F:kinase activity"/>
    <property type="evidence" value="ECO:0007669"/>
    <property type="project" value="UniProtKB-UniRule"/>
</dbReference>
<dbReference type="Gene3D" id="3.40.50.10240">
    <property type="entry name" value="Thiamin pyrophosphokinase, catalytic domain"/>
    <property type="match status" value="1"/>
</dbReference>
<dbReference type="InterPro" id="IPR016966">
    <property type="entry name" value="Thiamin_pyrophosphokinase_euk"/>
</dbReference>
<dbReference type="NCBIfam" id="TIGR01378">
    <property type="entry name" value="thi_PPkinase"/>
    <property type="match status" value="1"/>
</dbReference>
<evidence type="ECO:0000256" key="2">
    <source>
        <dbReference type="ARBA" id="ARBA00006785"/>
    </source>
</evidence>
<dbReference type="GO" id="GO:0009229">
    <property type="term" value="P:thiamine diphosphate biosynthetic process"/>
    <property type="evidence" value="ECO:0007669"/>
    <property type="project" value="UniProtKB-UniRule"/>
</dbReference>
<comment type="similarity">
    <text evidence="2 7">Belongs to the thiamine pyrophosphokinase family.</text>
</comment>
<evidence type="ECO:0000256" key="3">
    <source>
        <dbReference type="ARBA" id="ARBA00022679"/>
    </source>
</evidence>
<dbReference type="Pfam" id="PF04265">
    <property type="entry name" value="TPK_B1_binding"/>
    <property type="match status" value="1"/>
</dbReference>
<keyword evidence="10" id="KW-1185">Reference proteome</keyword>
<evidence type="ECO:0000259" key="8">
    <source>
        <dbReference type="SMART" id="SM00983"/>
    </source>
</evidence>
<dbReference type="PANTHER" id="PTHR13622:SF8">
    <property type="entry name" value="THIAMIN PYROPHOSPHOKINASE 1"/>
    <property type="match status" value="1"/>
</dbReference>
<evidence type="ECO:0000256" key="5">
    <source>
        <dbReference type="ARBA" id="ARBA00022777"/>
    </source>
</evidence>
<dbReference type="GO" id="GO:0004788">
    <property type="term" value="F:thiamine diphosphokinase activity"/>
    <property type="evidence" value="ECO:0007669"/>
    <property type="project" value="UniProtKB-UniRule"/>
</dbReference>
<dbReference type="GO" id="GO:0030975">
    <property type="term" value="F:thiamine binding"/>
    <property type="evidence" value="ECO:0007669"/>
    <property type="project" value="UniProtKB-UniRule"/>
</dbReference>
<dbReference type="FunFam" id="3.40.50.10240:FF:000006">
    <property type="entry name" value="Thiamin pyrophosphokinase 1"/>
    <property type="match status" value="1"/>
</dbReference>
<feature type="domain" description="Thiamin pyrophosphokinase thiamin-binding" evidence="8">
    <location>
        <begin position="178"/>
        <end position="245"/>
    </location>
</feature>
<reference evidence="9 10" key="1">
    <citation type="journal article" date="2022" name="Nat. Ecol. Evol.">
        <title>A masculinizing supergene underlies an exaggerated male reproductive morph in a spider.</title>
        <authorList>
            <person name="Hendrickx F."/>
            <person name="De Corte Z."/>
            <person name="Sonet G."/>
            <person name="Van Belleghem S.M."/>
            <person name="Kostlbacher S."/>
            <person name="Vangestel C."/>
        </authorList>
    </citation>
    <scope>NUCLEOTIDE SEQUENCE [LARGE SCALE GENOMIC DNA]</scope>
    <source>
        <strain evidence="9">W744_W776</strain>
    </source>
</reference>
<keyword evidence="4 7" id="KW-0547">Nucleotide-binding</keyword>